<dbReference type="Gene3D" id="2.60.40.4290">
    <property type="match status" value="1"/>
</dbReference>
<gene>
    <name evidence="1" type="ORF">POL67_26050</name>
</gene>
<name>A0ABT5EV88_9BACT</name>
<evidence type="ECO:0000313" key="1">
    <source>
        <dbReference type="EMBL" id="MDC0744822.1"/>
    </source>
</evidence>
<reference evidence="1 2" key="1">
    <citation type="submission" date="2022-11" db="EMBL/GenBank/DDBJ databases">
        <title>Minimal conservation of predation-associated metabolite biosynthetic gene clusters underscores biosynthetic potential of Myxococcota including descriptions for ten novel species: Archangium lansinium sp. nov., Myxococcus landrumus sp. nov., Nannocystis bai.</title>
        <authorList>
            <person name="Ahearne A."/>
            <person name="Stevens C."/>
            <person name="Dowd S."/>
        </authorList>
    </citation>
    <scope>NUCLEOTIDE SEQUENCE [LARGE SCALE GENOMIC DNA]</scope>
    <source>
        <strain evidence="1 2">RJM3</strain>
    </source>
</reference>
<comment type="caution">
    <text evidence="1">The sequence shown here is derived from an EMBL/GenBank/DDBJ whole genome shotgun (WGS) entry which is preliminary data.</text>
</comment>
<organism evidence="1 2">
    <name type="scientific">Polyangium mundeleinium</name>
    <dbReference type="NCBI Taxonomy" id="2995306"/>
    <lineage>
        <taxon>Bacteria</taxon>
        <taxon>Pseudomonadati</taxon>
        <taxon>Myxococcota</taxon>
        <taxon>Polyangia</taxon>
        <taxon>Polyangiales</taxon>
        <taxon>Polyangiaceae</taxon>
        <taxon>Polyangium</taxon>
    </lineage>
</organism>
<keyword evidence="2" id="KW-1185">Reference proteome</keyword>
<evidence type="ECO:0000313" key="2">
    <source>
        <dbReference type="Proteomes" id="UP001221411"/>
    </source>
</evidence>
<accession>A0ABT5EV88</accession>
<dbReference type="RefSeq" id="WP_271921750.1">
    <property type="nucleotide sequence ID" value="NZ_JAQNDO010000001.1"/>
</dbReference>
<proteinExistence type="predicted"/>
<dbReference type="Proteomes" id="UP001221411">
    <property type="component" value="Unassembled WGS sequence"/>
</dbReference>
<dbReference type="EMBL" id="JAQNDO010000001">
    <property type="protein sequence ID" value="MDC0744822.1"/>
    <property type="molecule type" value="Genomic_DNA"/>
</dbReference>
<protein>
    <submittedName>
        <fullName evidence="1">Uncharacterized protein</fullName>
    </submittedName>
</protein>
<sequence>MTAFGFDTNGQIQFVAPDSPYSAALDWLNHLYETGYIRPGKAPAPSLAMVIRAADPGAWGNQIQIKVTAAEETFDLEVTATTTYTNVSLETLLEQLGTETRPGVKPGLVRFRDADLPLVLPAALAGASLAGGTNATPVPAAATSGTQIRKHDEDVLAFQLVARKPGSRGNDIDIDIENVVSADGTFSLEAVWNVKLTALDPTTPGILTTINNAFGYVISVAAPIGGSLGIPQTSTFNLTGGTDATKASASPITQ</sequence>